<dbReference type="EMBL" id="JBHLXE010000087">
    <property type="protein sequence ID" value="MFC0179985.1"/>
    <property type="molecule type" value="Genomic_DNA"/>
</dbReference>
<dbReference type="RefSeq" id="WP_385877095.1">
    <property type="nucleotide sequence ID" value="NZ_JBHLXE010000087.1"/>
</dbReference>
<protein>
    <recommendedName>
        <fullName evidence="3">Transposase</fullName>
    </recommendedName>
</protein>
<reference evidence="1 2" key="1">
    <citation type="submission" date="2024-09" db="EMBL/GenBank/DDBJ databases">
        <authorList>
            <person name="Sun Q."/>
            <person name="Mori K."/>
        </authorList>
    </citation>
    <scope>NUCLEOTIDE SEQUENCE [LARGE SCALE GENOMIC DNA]</scope>
    <source>
        <strain evidence="1 2">CCM 8545</strain>
    </source>
</reference>
<proteinExistence type="predicted"/>
<keyword evidence="2" id="KW-1185">Reference proteome</keyword>
<sequence>MVNPKFSDEFKMNATKLANNRGDRSLLDVSKELNISKSPWMHGLEVIENN</sequence>
<comment type="caution">
    <text evidence="1">The sequence shown here is derived from an EMBL/GenBank/DDBJ whole genome shotgun (WGS) entry which is preliminary data.</text>
</comment>
<name>A0ABV6CAL6_9GAMM</name>
<gene>
    <name evidence="1" type="ORF">ACFFIT_07815</name>
</gene>
<evidence type="ECO:0000313" key="2">
    <source>
        <dbReference type="Proteomes" id="UP001589758"/>
    </source>
</evidence>
<evidence type="ECO:0000313" key="1">
    <source>
        <dbReference type="EMBL" id="MFC0179985.1"/>
    </source>
</evidence>
<accession>A0ABV6CAL6</accession>
<dbReference type="Proteomes" id="UP001589758">
    <property type="component" value="Unassembled WGS sequence"/>
</dbReference>
<evidence type="ECO:0008006" key="3">
    <source>
        <dbReference type="Google" id="ProtNLM"/>
    </source>
</evidence>
<organism evidence="1 2">
    <name type="scientific">Thorsellia kenyensis</name>
    <dbReference type="NCBI Taxonomy" id="1549888"/>
    <lineage>
        <taxon>Bacteria</taxon>
        <taxon>Pseudomonadati</taxon>
        <taxon>Pseudomonadota</taxon>
        <taxon>Gammaproteobacteria</taxon>
        <taxon>Enterobacterales</taxon>
        <taxon>Thorselliaceae</taxon>
        <taxon>Thorsellia</taxon>
    </lineage>
</organism>